<organism evidence="1">
    <name type="scientific">Cacopsylla melanoneura</name>
    <dbReference type="NCBI Taxonomy" id="428564"/>
    <lineage>
        <taxon>Eukaryota</taxon>
        <taxon>Metazoa</taxon>
        <taxon>Ecdysozoa</taxon>
        <taxon>Arthropoda</taxon>
        <taxon>Hexapoda</taxon>
        <taxon>Insecta</taxon>
        <taxon>Pterygota</taxon>
        <taxon>Neoptera</taxon>
        <taxon>Paraneoptera</taxon>
        <taxon>Hemiptera</taxon>
        <taxon>Sternorrhyncha</taxon>
        <taxon>Psylloidea</taxon>
        <taxon>Psyllidae</taxon>
        <taxon>Psyllinae</taxon>
        <taxon>Cacopsylla</taxon>
    </lineage>
</organism>
<sequence>MQSKSLLTRRVSLRHRSYHGEPSIWNQLSRKPLSVNCLPLPRIVSISVVSQVITNTSPVLVLVLQLRWLHHNHWLNQISMEWSVERKYRLFYRKHRKSMVRSVTTI</sequence>
<dbReference type="EMBL" id="HBUF01032979">
    <property type="protein sequence ID" value="CAG6615470.1"/>
    <property type="molecule type" value="Transcribed_RNA"/>
</dbReference>
<dbReference type="EMBL" id="HBUF01032976">
    <property type="protein sequence ID" value="CAG6615464.1"/>
    <property type="molecule type" value="Transcribed_RNA"/>
</dbReference>
<protein>
    <submittedName>
        <fullName evidence="1">Uncharacterized protein</fullName>
    </submittedName>
</protein>
<evidence type="ECO:0000313" key="1">
    <source>
        <dbReference type="EMBL" id="CAG6615470.1"/>
    </source>
</evidence>
<name>A0A8D8LRP7_9HEMI</name>
<reference evidence="1" key="1">
    <citation type="submission" date="2021-05" db="EMBL/GenBank/DDBJ databases">
        <authorList>
            <person name="Alioto T."/>
            <person name="Alioto T."/>
            <person name="Gomez Garrido J."/>
        </authorList>
    </citation>
    <scope>NUCLEOTIDE SEQUENCE</scope>
</reference>
<accession>A0A8D8LRP7</accession>
<dbReference type="AlphaFoldDB" id="A0A8D8LRP7"/>
<proteinExistence type="predicted"/>